<dbReference type="PANTHER" id="PTHR11640:SF31">
    <property type="entry name" value="IRREGULAR CHIASM C-ROUGHEST PROTEIN-RELATED"/>
    <property type="match status" value="1"/>
</dbReference>
<dbReference type="InterPro" id="IPR003598">
    <property type="entry name" value="Ig_sub2"/>
</dbReference>
<keyword evidence="4" id="KW-0325">Glycoprotein</keyword>
<dbReference type="EMBL" id="BMAV01007163">
    <property type="protein sequence ID" value="GFY49765.1"/>
    <property type="molecule type" value="Genomic_DNA"/>
</dbReference>
<feature type="domain" description="Ig-like" evidence="6">
    <location>
        <begin position="332"/>
        <end position="422"/>
    </location>
</feature>
<dbReference type="GO" id="GO:0005911">
    <property type="term" value="C:cell-cell junction"/>
    <property type="evidence" value="ECO:0007669"/>
    <property type="project" value="TreeGrafter"/>
</dbReference>
<feature type="domain" description="Ig-like" evidence="6">
    <location>
        <begin position="647"/>
        <end position="738"/>
    </location>
</feature>
<dbReference type="InterPro" id="IPR013098">
    <property type="entry name" value="Ig_I-set"/>
</dbReference>
<dbReference type="Proteomes" id="UP000886998">
    <property type="component" value="Unassembled WGS sequence"/>
</dbReference>
<dbReference type="GO" id="GO:0005886">
    <property type="term" value="C:plasma membrane"/>
    <property type="evidence" value="ECO:0007669"/>
    <property type="project" value="TreeGrafter"/>
</dbReference>
<dbReference type="SMART" id="SM00409">
    <property type="entry name" value="IG"/>
    <property type="match status" value="9"/>
</dbReference>
<feature type="domain" description="Ig-like" evidence="6">
    <location>
        <begin position="838"/>
        <end position="928"/>
    </location>
</feature>
<name>A0A8X6XBJ6_9ARAC</name>
<organism evidence="7 8">
    <name type="scientific">Trichonephila inaurata madagascariensis</name>
    <dbReference type="NCBI Taxonomy" id="2747483"/>
    <lineage>
        <taxon>Eukaryota</taxon>
        <taxon>Metazoa</taxon>
        <taxon>Ecdysozoa</taxon>
        <taxon>Arthropoda</taxon>
        <taxon>Chelicerata</taxon>
        <taxon>Arachnida</taxon>
        <taxon>Araneae</taxon>
        <taxon>Araneomorphae</taxon>
        <taxon>Entelegynae</taxon>
        <taxon>Araneoidea</taxon>
        <taxon>Nephilidae</taxon>
        <taxon>Trichonephila</taxon>
        <taxon>Trichonephila inaurata</taxon>
    </lineage>
</organism>
<evidence type="ECO:0000313" key="7">
    <source>
        <dbReference type="EMBL" id="GFY49765.1"/>
    </source>
</evidence>
<feature type="domain" description="Ig-like" evidence="6">
    <location>
        <begin position="140"/>
        <end position="230"/>
    </location>
</feature>
<dbReference type="FunFam" id="2.60.40.10:FF:000333">
    <property type="entry name" value="Down syndrome cell adhesion molecule"/>
    <property type="match status" value="8"/>
</dbReference>
<comment type="caution">
    <text evidence="7">The sequence shown here is derived from an EMBL/GenBank/DDBJ whole genome shotgun (WGS) entry which is preliminary data.</text>
</comment>
<keyword evidence="2" id="KW-0472">Membrane</keyword>
<reference evidence="7" key="1">
    <citation type="submission" date="2020-08" db="EMBL/GenBank/DDBJ databases">
        <title>Multicomponent nature underlies the extraordinary mechanical properties of spider dragline silk.</title>
        <authorList>
            <person name="Kono N."/>
            <person name="Nakamura H."/>
            <person name="Mori M."/>
            <person name="Yoshida Y."/>
            <person name="Ohtoshi R."/>
            <person name="Malay A.D."/>
            <person name="Moran D.A.P."/>
            <person name="Tomita M."/>
            <person name="Numata K."/>
            <person name="Arakawa K."/>
        </authorList>
    </citation>
    <scope>NUCLEOTIDE SEQUENCE</scope>
</reference>
<proteinExistence type="predicted"/>
<feature type="non-terminal residue" evidence="7">
    <location>
        <position position="1"/>
    </location>
</feature>
<keyword evidence="3" id="KW-1015">Disulfide bond</keyword>
<comment type="subcellular location">
    <subcellularLocation>
        <location evidence="1">Membrane</location>
        <topology evidence="1">Single-pass type I membrane protein</topology>
    </subcellularLocation>
</comment>
<dbReference type="PROSITE" id="PS50835">
    <property type="entry name" value="IG_LIKE"/>
    <property type="match status" value="9"/>
</dbReference>
<dbReference type="InterPro" id="IPR003599">
    <property type="entry name" value="Ig_sub"/>
</dbReference>
<dbReference type="Gene3D" id="2.60.40.10">
    <property type="entry name" value="Immunoglobulins"/>
    <property type="match status" value="9"/>
</dbReference>
<evidence type="ECO:0000256" key="1">
    <source>
        <dbReference type="ARBA" id="ARBA00004479"/>
    </source>
</evidence>
<dbReference type="GO" id="GO:0098609">
    <property type="term" value="P:cell-cell adhesion"/>
    <property type="evidence" value="ECO:0007669"/>
    <property type="project" value="TreeGrafter"/>
</dbReference>
<dbReference type="Pfam" id="PF07679">
    <property type="entry name" value="I-set"/>
    <property type="match status" value="9"/>
</dbReference>
<dbReference type="SMART" id="SM00408">
    <property type="entry name" value="IGc2"/>
    <property type="match status" value="9"/>
</dbReference>
<evidence type="ECO:0000256" key="4">
    <source>
        <dbReference type="ARBA" id="ARBA00023180"/>
    </source>
</evidence>
<dbReference type="PANTHER" id="PTHR11640">
    <property type="entry name" value="NEPHRIN"/>
    <property type="match status" value="1"/>
</dbReference>
<dbReference type="InterPro" id="IPR051275">
    <property type="entry name" value="Cell_adhesion_signaling"/>
</dbReference>
<protein>
    <submittedName>
        <fullName evidence="7">Titin</fullName>
    </submittedName>
</protein>
<dbReference type="PRINTS" id="PR01832">
    <property type="entry name" value="VEGFRECEPTOR"/>
</dbReference>
<dbReference type="SUPFAM" id="SSF48726">
    <property type="entry name" value="Immunoglobulin"/>
    <property type="match status" value="9"/>
</dbReference>
<feature type="domain" description="Ig-like" evidence="6">
    <location>
        <begin position="429"/>
        <end position="545"/>
    </location>
</feature>
<dbReference type="InterPro" id="IPR007110">
    <property type="entry name" value="Ig-like_dom"/>
</dbReference>
<dbReference type="GO" id="GO:0050839">
    <property type="term" value="F:cell adhesion molecule binding"/>
    <property type="evidence" value="ECO:0007669"/>
    <property type="project" value="TreeGrafter"/>
</dbReference>
<evidence type="ECO:0000256" key="2">
    <source>
        <dbReference type="ARBA" id="ARBA00023136"/>
    </source>
</evidence>
<evidence type="ECO:0000256" key="5">
    <source>
        <dbReference type="ARBA" id="ARBA00023319"/>
    </source>
</evidence>
<dbReference type="AlphaFoldDB" id="A0A8X6XBJ6"/>
<feature type="domain" description="Ig-like" evidence="6">
    <location>
        <begin position="550"/>
        <end position="640"/>
    </location>
</feature>
<evidence type="ECO:0000259" key="6">
    <source>
        <dbReference type="PROSITE" id="PS50835"/>
    </source>
</evidence>
<keyword evidence="8" id="KW-1185">Reference proteome</keyword>
<feature type="domain" description="Ig-like" evidence="6">
    <location>
        <begin position="237"/>
        <end position="327"/>
    </location>
</feature>
<feature type="domain" description="Ig-like" evidence="6">
    <location>
        <begin position="4"/>
        <end position="94"/>
    </location>
</feature>
<dbReference type="OrthoDB" id="6019866at2759"/>
<evidence type="ECO:0000313" key="8">
    <source>
        <dbReference type="Proteomes" id="UP000886998"/>
    </source>
</evidence>
<accession>A0A8X6XBJ6</accession>
<keyword evidence="5" id="KW-0393">Immunoglobulin domain</keyword>
<evidence type="ECO:0000256" key="3">
    <source>
        <dbReference type="ARBA" id="ARBA00023157"/>
    </source>
</evidence>
<dbReference type="InterPro" id="IPR013783">
    <property type="entry name" value="Ig-like_fold"/>
</dbReference>
<feature type="domain" description="Ig-like" evidence="6">
    <location>
        <begin position="743"/>
        <end position="833"/>
    </location>
</feature>
<dbReference type="InterPro" id="IPR036179">
    <property type="entry name" value="Ig-like_dom_sf"/>
</dbReference>
<gene>
    <name evidence="7" type="primary">TTN</name>
    <name evidence="7" type="ORF">TNIN_421671</name>
</gene>
<sequence>PGEPKIKSFHFSNELELGMRESVHCNVLYGDTPFEFAWFKDGQSLVDARGISIRKTDDYNSNLVILKVDADSNGNYTCRASNSKGMDEKSSMLSVKVSSYIDLIVFTKYSIFIPYFLTTYLYLTARFIPNDLPFSELGNPKINPFHFSGELDVGMRASVHCSVIYGDVPFEFMWLKDGQPLTNTRGISFRKTDEYNSNLVISKVDADSNGNYTCRVTNSKGSDEKSALLSVKDSAKPQIKTFHFSNVLQLGMRESVQCTVMSGDPPFEFSWLKDGRPLVDLRDVSIRKSDDFMSTLVITKVNADSNGNYTCRVSNSAGYDEKSAVLSAKDAPKLSPMHFPNELDVGMRASVHCIVIQGDPPFQFSWLKDGQPLMEKSSVSVRKTDDFTSNMVIAKVDAGSNGNYTCTVTNSNGSDLKSAVLSVKGVQKPEIRPFHFTGELLAGKRIILVCFVMDGDPPFQYRWYKDGIEVGTSGNVHTRTGNPPFEFSWFKDEHKLMDARGVSIRKIDDFTSNLVIARVEADSNGNYTCQVSNSAGFDQKSAVLLIKDAPKIGPFQFSGELDVGMRAIVVCAAMTGEPPFDFTWFKEDQKLIDTPSVSIKKFDDFTSNLVIAKVDADSNGNYTCKVSNSVGYDQKSAVLSVKGVRKPEIRPFHFSGELLAGKRVVLGCSVMDGDPPFQYRWFKDGLEIGVDGNIHSRTYAEDLISNLIISQLDPDSNGNYTCRVSNSAGKDEHSAMLLMKDAPKIGPFHFSGELDVGMRAYVICAVMTGEPPFQFTWFKDEENLVDARGVSLLKIDEFSSNLVIPKVEANSNGNYTCKVSNSAGFDQKSAVLSVKDVPQIGPFNFPGNIDVGMRASVQCAVMTGEPPFQFSWFKDGNKLTDPHGISIGNFGDFTSNLIISKVDANSNGNYTCKVSNSAGFDERSAVLSVKGVYRAIIIIELY</sequence>